<keyword evidence="2" id="KW-1185">Reference proteome</keyword>
<protein>
    <submittedName>
        <fullName evidence="1">Enterobactin synthase subunit F, putative</fullName>
    </submittedName>
</protein>
<organism evidence="1 2">
    <name type="scientific">Babesia ovata</name>
    <dbReference type="NCBI Taxonomy" id="189622"/>
    <lineage>
        <taxon>Eukaryota</taxon>
        <taxon>Sar</taxon>
        <taxon>Alveolata</taxon>
        <taxon>Apicomplexa</taxon>
        <taxon>Aconoidasida</taxon>
        <taxon>Piroplasmida</taxon>
        <taxon>Babesiidae</taxon>
        <taxon>Babesia</taxon>
    </lineage>
</organism>
<dbReference type="AlphaFoldDB" id="A0A2H6K6M5"/>
<dbReference type="Proteomes" id="UP000236319">
    <property type="component" value="Unassembled WGS sequence"/>
</dbReference>
<dbReference type="GeneID" id="39872424"/>
<sequence length="171" mass="17955">MSSTLVDNAAIELLITSSIFMFLSSWNPIFFMRYCSISVALKIAWSFLTAASCHGSNSCGCDVGGASECMHILIFVMKVSKCFSAVASFAMAAKSIAGPSGFATGSWASPAFLCAEANLLSAMRYLATSTCLTVKVAASSATLSTLCASSMMRTEFASFISMASRESGDSR</sequence>
<reference evidence="1 2" key="1">
    <citation type="journal article" date="2017" name="BMC Genomics">
        <title>Whole-genome assembly of Babesia ovata and comparative genomics between closely related pathogens.</title>
        <authorList>
            <person name="Yamagishi J."/>
            <person name="Asada M."/>
            <person name="Hakimi H."/>
            <person name="Tanaka T.Q."/>
            <person name="Sugimoto C."/>
            <person name="Kawazu S."/>
        </authorList>
    </citation>
    <scope>NUCLEOTIDE SEQUENCE [LARGE SCALE GENOMIC DNA]</scope>
    <source>
        <strain evidence="1 2">Miyake</strain>
    </source>
</reference>
<proteinExistence type="predicted"/>
<accession>A0A2H6K6M5</accession>
<dbReference type="VEuPathDB" id="PiroplasmaDB:BOVATA_001470"/>
<name>A0A2H6K6M5_9APIC</name>
<dbReference type="RefSeq" id="XP_028864897.1">
    <property type="nucleotide sequence ID" value="XM_029009064.1"/>
</dbReference>
<comment type="caution">
    <text evidence="1">The sequence shown here is derived from an EMBL/GenBank/DDBJ whole genome shotgun (WGS) entry which is preliminary data.</text>
</comment>
<dbReference type="EMBL" id="BDSA01000001">
    <property type="protein sequence ID" value="GBE58654.1"/>
    <property type="molecule type" value="Genomic_DNA"/>
</dbReference>
<gene>
    <name evidence="1" type="ORF">BOVATA_001470</name>
</gene>
<evidence type="ECO:0000313" key="1">
    <source>
        <dbReference type="EMBL" id="GBE58654.1"/>
    </source>
</evidence>
<evidence type="ECO:0000313" key="2">
    <source>
        <dbReference type="Proteomes" id="UP000236319"/>
    </source>
</evidence>